<dbReference type="Gene3D" id="1.10.10.10">
    <property type="entry name" value="Winged helix-like DNA-binding domain superfamily/Winged helix DNA-binding domain"/>
    <property type="match status" value="1"/>
</dbReference>
<feature type="compositionally biased region" description="Pro residues" evidence="4">
    <location>
        <begin position="12"/>
        <end position="35"/>
    </location>
</feature>
<evidence type="ECO:0000313" key="7">
    <source>
        <dbReference type="EMBL" id="REK91629.1"/>
    </source>
</evidence>
<evidence type="ECO:0000259" key="6">
    <source>
        <dbReference type="Pfam" id="PF08100"/>
    </source>
</evidence>
<keyword evidence="1 7" id="KW-0489">Methyltransferase</keyword>
<dbReference type="InterPro" id="IPR012967">
    <property type="entry name" value="COMT_dimerisation"/>
</dbReference>
<keyword evidence="8" id="KW-1185">Reference proteome</keyword>
<dbReference type="PROSITE" id="PS51683">
    <property type="entry name" value="SAM_OMT_II"/>
    <property type="match status" value="1"/>
</dbReference>
<evidence type="ECO:0000256" key="4">
    <source>
        <dbReference type="SAM" id="MobiDB-lite"/>
    </source>
</evidence>
<dbReference type="PANTHER" id="PTHR43712:SF2">
    <property type="entry name" value="O-METHYLTRANSFERASE CICE"/>
    <property type="match status" value="1"/>
</dbReference>
<dbReference type="AlphaFoldDB" id="A0A371QAA5"/>
<name>A0A371QAA5_STRIH</name>
<reference evidence="7 8" key="1">
    <citation type="submission" date="2018-08" db="EMBL/GenBank/DDBJ databases">
        <title>Streptomyces NEAU-D10 sp. nov., a novel Actinomycete isolated from soil.</title>
        <authorList>
            <person name="Jin L."/>
        </authorList>
    </citation>
    <scope>NUCLEOTIDE SEQUENCE [LARGE SCALE GENOMIC DNA]</scope>
    <source>
        <strain evidence="7 8">NEAU-D10</strain>
    </source>
</reference>
<dbReference type="InterPro" id="IPR001077">
    <property type="entry name" value="COMT_C"/>
</dbReference>
<dbReference type="Proteomes" id="UP000262477">
    <property type="component" value="Unassembled WGS sequence"/>
</dbReference>
<feature type="compositionally biased region" description="Low complexity" evidence="4">
    <location>
        <begin position="50"/>
        <end position="62"/>
    </location>
</feature>
<dbReference type="Gene3D" id="3.40.50.150">
    <property type="entry name" value="Vaccinia Virus protein VP39"/>
    <property type="match status" value="1"/>
</dbReference>
<dbReference type="Pfam" id="PF00891">
    <property type="entry name" value="Methyltransf_2"/>
    <property type="match status" value="1"/>
</dbReference>
<evidence type="ECO:0000256" key="2">
    <source>
        <dbReference type="ARBA" id="ARBA00022679"/>
    </source>
</evidence>
<gene>
    <name evidence="7" type="ORF">DY245_03210</name>
</gene>
<proteinExistence type="predicted"/>
<dbReference type="GO" id="GO:0046983">
    <property type="term" value="F:protein dimerization activity"/>
    <property type="evidence" value="ECO:0007669"/>
    <property type="project" value="InterPro"/>
</dbReference>
<evidence type="ECO:0000259" key="5">
    <source>
        <dbReference type="Pfam" id="PF00891"/>
    </source>
</evidence>
<evidence type="ECO:0000256" key="1">
    <source>
        <dbReference type="ARBA" id="ARBA00022603"/>
    </source>
</evidence>
<feature type="domain" description="O-methyltransferase dimerisation" evidence="6">
    <location>
        <begin position="136"/>
        <end position="207"/>
    </location>
</feature>
<dbReference type="GO" id="GO:0008171">
    <property type="term" value="F:O-methyltransferase activity"/>
    <property type="evidence" value="ECO:0007669"/>
    <property type="project" value="InterPro"/>
</dbReference>
<sequence>MPGAFRDAVMSPPRPGPAAPAPPGPWTGCGRPPPAGARAGRYRTQHLVQPARPLGAAGAGSPPRAPRSHRSRPAEARPRSAVPSLFTVPAAPCAPGKSWPCAVRAASSATPRRSAMFKTTTDAELAGNPIDEVIGSTIRYAALTTAAKLGIFTALEEDGPKTLDELATAIGASTDGTRAVADVVAVLGWLTLEDGRYRNGPLAERWLGKNAAYDFTPALLWAYELTHVMWELPQAVRDGKPDRSLWERWADNPDAGRDFSAYMQVKSRLTVQPIVDAVPLPDGARRLLDLGGSHGLHSMAMCERHPDLSATILDLPEALADTGAAIEKAGLADRITLQRGSFLSGDLGTGYDVVFLFEIVHNHTDEENRDLVARAAEALRPGGRIVVLEDVRGEQLDEHNAAFSLAMFACSGDRTYSLPEISGWLTGAGLKSVERIALPSSVSLVVGTK</sequence>
<dbReference type="CDD" id="cd02440">
    <property type="entry name" value="AdoMet_MTases"/>
    <property type="match status" value="1"/>
</dbReference>
<dbReference type="GO" id="GO:0032259">
    <property type="term" value="P:methylation"/>
    <property type="evidence" value="ECO:0007669"/>
    <property type="project" value="UniProtKB-KW"/>
</dbReference>
<evidence type="ECO:0000313" key="8">
    <source>
        <dbReference type="Proteomes" id="UP000262477"/>
    </source>
</evidence>
<protein>
    <submittedName>
        <fullName evidence="7">Methyltransferase domain-containing protein</fullName>
    </submittedName>
</protein>
<keyword evidence="3" id="KW-0949">S-adenosyl-L-methionine</keyword>
<dbReference type="OrthoDB" id="582216at2"/>
<evidence type="ECO:0000256" key="3">
    <source>
        <dbReference type="ARBA" id="ARBA00022691"/>
    </source>
</evidence>
<keyword evidence="2 7" id="KW-0808">Transferase</keyword>
<comment type="caution">
    <text evidence="7">The sequence shown here is derived from an EMBL/GenBank/DDBJ whole genome shotgun (WGS) entry which is preliminary data.</text>
</comment>
<dbReference type="EMBL" id="QUAC01000019">
    <property type="protein sequence ID" value="REK91629.1"/>
    <property type="molecule type" value="Genomic_DNA"/>
</dbReference>
<dbReference type="SUPFAM" id="SSF46785">
    <property type="entry name" value="Winged helix' DNA-binding domain"/>
    <property type="match status" value="1"/>
</dbReference>
<dbReference type="InterPro" id="IPR029063">
    <property type="entry name" value="SAM-dependent_MTases_sf"/>
</dbReference>
<dbReference type="InterPro" id="IPR036388">
    <property type="entry name" value="WH-like_DNA-bd_sf"/>
</dbReference>
<accession>A0A371QAA5</accession>
<dbReference type="Pfam" id="PF08100">
    <property type="entry name" value="Dimerisation"/>
    <property type="match status" value="1"/>
</dbReference>
<organism evidence="7 8">
    <name type="scientific">Streptomyces inhibens</name>
    <dbReference type="NCBI Taxonomy" id="2293571"/>
    <lineage>
        <taxon>Bacteria</taxon>
        <taxon>Bacillati</taxon>
        <taxon>Actinomycetota</taxon>
        <taxon>Actinomycetes</taxon>
        <taxon>Kitasatosporales</taxon>
        <taxon>Streptomycetaceae</taxon>
        <taxon>Streptomyces</taxon>
    </lineage>
</organism>
<feature type="region of interest" description="Disordered" evidence="4">
    <location>
        <begin position="1"/>
        <end position="83"/>
    </location>
</feature>
<feature type="domain" description="O-methyltransferase C-terminal" evidence="5">
    <location>
        <begin position="233"/>
        <end position="429"/>
    </location>
</feature>
<dbReference type="InterPro" id="IPR016461">
    <property type="entry name" value="COMT-like"/>
</dbReference>
<dbReference type="InterPro" id="IPR036390">
    <property type="entry name" value="WH_DNA-bd_sf"/>
</dbReference>
<dbReference type="PANTHER" id="PTHR43712">
    <property type="entry name" value="PUTATIVE (AFU_ORTHOLOGUE AFUA_4G14580)-RELATED"/>
    <property type="match status" value="1"/>
</dbReference>
<dbReference type="SUPFAM" id="SSF53335">
    <property type="entry name" value="S-adenosyl-L-methionine-dependent methyltransferases"/>
    <property type="match status" value="1"/>
</dbReference>